<protein>
    <submittedName>
        <fullName evidence="2">Uncharacterized protein LOC117565120</fullName>
    </submittedName>
</protein>
<organism evidence="1 2">
    <name type="scientific">Drosophila albomicans</name>
    <name type="common">Fruit fly</name>
    <dbReference type="NCBI Taxonomy" id="7291"/>
    <lineage>
        <taxon>Eukaryota</taxon>
        <taxon>Metazoa</taxon>
        <taxon>Ecdysozoa</taxon>
        <taxon>Arthropoda</taxon>
        <taxon>Hexapoda</taxon>
        <taxon>Insecta</taxon>
        <taxon>Pterygota</taxon>
        <taxon>Neoptera</taxon>
        <taxon>Endopterygota</taxon>
        <taxon>Diptera</taxon>
        <taxon>Brachycera</taxon>
        <taxon>Muscomorpha</taxon>
        <taxon>Ephydroidea</taxon>
        <taxon>Drosophilidae</taxon>
        <taxon>Drosophila</taxon>
    </lineage>
</organism>
<dbReference type="AlphaFoldDB" id="A0A9C6WIB5"/>
<reference evidence="2" key="1">
    <citation type="submission" date="2025-08" db="UniProtKB">
        <authorList>
            <consortium name="RefSeq"/>
        </authorList>
    </citation>
    <scope>IDENTIFICATION</scope>
    <source>
        <strain evidence="2">15112-1751.03</strain>
        <tissue evidence="2">Whole Adult</tissue>
    </source>
</reference>
<keyword evidence="1" id="KW-1185">Reference proteome</keyword>
<gene>
    <name evidence="2" type="primary">LOC117565120</name>
</gene>
<sequence length="189" mass="20997">MYWQNDNYQWTAKSLTMRNDPGPVAAAHRIQCYPMYRCIMAMQLMLIWRSGREHDCAMLLLATQQVRLQRIGRGNILLAGDVCFVVAGCTKDPVGCSIPSPGVRCRAQHHSRPVAVIVKKEPPNRLKAYGANMVETTQAISKYWLMAAQANCRTANQAQRSSARSCCSSCPVLSDVPMYNGNATDARMA</sequence>
<evidence type="ECO:0000313" key="2">
    <source>
        <dbReference type="RefSeq" id="XP_051864283.1"/>
    </source>
</evidence>
<accession>A0A9C6WIB5</accession>
<dbReference type="RefSeq" id="XP_051864283.1">
    <property type="nucleotide sequence ID" value="XM_052008323.1"/>
</dbReference>
<proteinExistence type="predicted"/>
<dbReference type="Proteomes" id="UP000515160">
    <property type="component" value="Unplaced"/>
</dbReference>
<evidence type="ECO:0000313" key="1">
    <source>
        <dbReference type="Proteomes" id="UP000515160"/>
    </source>
</evidence>
<name>A0A9C6WIB5_DROAB</name>
<dbReference type="GeneID" id="117565120"/>